<dbReference type="GO" id="GO:0034220">
    <property type="term" value="P:monoatomic ion transmembrane transport"/>
    <property type="evidence" value="ECO:0007669"/>
    <property type="project" value="UniProtKB-KW"/>
</dbReference>
<dbReference type="STRING" id="70667.A0A0X3P1M1"/>
<dbReference type="PANTHER" id="PTHR11893">
    <property type="entry name" value="INNEXIN"/>
    <property type="match status" value="1"/>
</dbReference>
<proteinExistence type="inferred from homology"/>
<keyword evidence="12" id="KW-1185">Reference proteome</keyword>
<evidence type="ECO:0000256" key="5">
    <source>
        <dbReference type="ARBA" id="ARBA00022989"/>
    </source>
</evidence>
<evidence type="ECO:0000313" key="10">
    <source>
        <dbReference type="EMBL" id="JAP45280.1"/>
    </source>
</evidence>
<evidence type="ECO:0000256" key="2">
    <source>
        <dbReference type="ARBA" id="ARBA00022448"/>
    </source>
</evidence>
<evidence type="ECO:0000256" key="6">
    <source>
        <dbReference type="ARBA" id="ARBA00023065"/>
    </source>
</evidence>
<comment type="function">
    <text evidence="9">Structural component of the gap junctions.</text>
</comment>
<comment type="subcellular location">
    <subcellularLocation>
        <location evidence="1 9">Cell membrane</location>
        <topology evidence="1 9">Multi-pass membrane protein</topology>
    </subcellularLocation>
</comment>
<dbReference type="GO" id="GO:0005243">
    <property type="term" value="F:gap junction channel activity"/>
    <property type="evidence" value="ECO:0007669"/>
    <property type="project" value="TreeGrafter"/>
</dbReference>
<keyword evidence="3" id="KW-1003">Cell membrane</keyword>
<keyword evidence="7 9" id="KW-0472">Membrane</keyword>
<dbReference type="WBParaSite" id="SSLN_0000625501-mRNA-1">
    <property type="protein sequence ID" value="SSLN_0000625501-mRNA-1"/>
    <property type="gene ID" value="SSLN_0000625501"/>
</dbReference>
<keyword evidence="6 9" id="KW-0406">Ion transport</keyword>
<dbReference type="OrthoDB" id="5867527at2759"/>
<name>A0A0X3P1M1_SCHSO</name>
<gene>
    <name evidence="10" type="primary">UNC9</name>
    <name evidence="9" type="synonym">inx</name>
    <name evidence="11" type="ORF">SSLN_LOCUS6060</name>
    <name evidence="10" type="ORF">TR150155</name>
</gene>
<evidence type="ECO:0000256" key="9">
    <source>
        <dbReference type="RuleBase" id="RU010713"/>
    </source>
</evidence>
<dbReference type="PANTHER" id="PTHR11893:SF36">
    <property type="entry name" value="INNEXIN-5"/>
    <property type="match status" value="1"/>
</dbReference>
<evidence type="ECO:0000256" key="7">
    <source>
        <dbReference type="ARBA" id="ARBA00023136"/>
    </source>
</evidence>
<feature type="transmembrane region" description="Helical" evidence="9">
    <location>
        <begin position="317"/>
        <end position="341"/>
    </location>
</feature>
<reference evidence="11 12" key="3">
    <citation type="submission" date="2018-11" db="EMBL/GenBank/DDBJ databases">
        <authorList>
            <consortium name="Pathogen Informatics"/>
        </authorList>
    </citation>
    <scope>NUCLEOTIDE SEQUENCE [LARGE SCALE GENOMIC DNA]</scope>
    <source>
        <strain evidence="11 12">NST_G2</strain>
    </source>
</reference>
<dbReference type="EMBL" id="GEEE01017945">
    <property type="protein sequence ID" value="JAP45280.1"/>
    <property type="molecule type" value="Transcribed_RNA"/>
</dbReference>
<comment type="caution">
    <text evidence="9">Lacks conserved residue(s) required for the propagation of feature annotation.</text>
</comment>
<dbReference type="GO" id="GO:0005921">
    <property type="term" value="C:gap junction"/>
    <property type="evidence" value="ECO:0007669"/>
    <property type="project" value="UniProtKB-UniRule"/>
</dbReference>
<dbReference type="Pfam" id="PF00876">
    <property type="entry name" value="Innexin"/>
    <property type="match status" value="1"/>
</dbReference>
<dbReference type="InterPro" id="IPR000990">
    <property type="entry name" value="Innexin"/>
</dbReference>
<accession>A0A0X3P1M1</accession>
<organism evidence="10">
    <name type="scientific">Schistocephalus solidus</name>
    <name type="common">Tapeworm</name>
    <dbReference type="NCBI Taxonomy" id="70667"/>
    <lineage>
        <taxon>Eukaryota</taxon>
        <taxon>Metazoa</taxon>
        <taxon>Spiralia</taxon>
        <taxon>Lophotrochozoa</taxon>
        <taxon>Platyhelminthes</taxon>
        <taxon>Cestoda</taxon>
        <taxon>Eucestoda</taxon>
        <taxon>Diphyllobothriidea</taxon>
        <taxon>Diphyllobothriidae</taxon>
        <taxon>Schistocephalus</taxon>
    </lineage>
</organism>
<dbReference type="EMBL" id="UYSU01033523">
    <property type="protein sequence ID" value="VDL92445.1"/>
    <property type="molecule type" value="Genomic_DNA"/>
</dbReference>
<comment type="similarity">
    <text evidence="9">Belongs to the pannexin family.</text>
</comment>
<dbReference type="AlphaFoldDB" id="A0A0X3P1M1"/>
<reference evidence="10" key="1">
    <citation type="submission" date="2016-01" db="EMBL/GenBank/DDBJ databases">
        <title>Reference transcriptome for the parasite Schistocephalus solidus: insights into the molecular evolution of parasitism.</title>
        <authorList>
            <person name="Hebert F.O."/>
            <person name="Grambauer S."/>
            <person name="Barber I."/>
            <person name="Landry C.R."/>
            <person name="Aubin-Horth N."/>
        </authorList>
    </citation>
    <scope>NUCLEOTIDE SEQUENCE</scope>
</reference>
<evidence type="ECO:0000256" key="1">
    <source>
        <dbReference type="ARBA" id="ARBA00004651"/>
    </source>
</evidence>
<keyword evidence="4 9" id="KW-0812">Transmembrane</keyword>
<reference evidence="13" key="2">
    <citation type="submission" date="2016-06" db="UniProtKB">
        <authorList>
            <consortium name="WormBaseParasite"/>
        </authorList>
    </citation>
    <scope>IDENTIFICATION</scope>
</reference>
<feature type="transmembrane region" description="Helical" evidence="9">
    <location>
        <begin position="226"/>
        <end position="248"/>
    </location>
</feature>
<evidence type="ECO:0000313" key="13">
    <source>
        <dbReference type="WBParaSite" id="SSLN_0000625501-mRNA-1"/>
    </source>
</evidence>
<keyword evidence="2 9" id="KW-0813">Transport</keyword>
<evidence type="ECO:0000313" key="12">
    <source>
        <dbReference type="Proteomes" id="UP000275846"/>
    </source>
</evidence>
<evidence type="ECO:0000256" key="3">
    <source>
        <dbReference type="ARBA" id="ARBA00022475"/>
    </source>
</evidence>
<dbReference type="GO" id="GO:0005886">
    <property type="term" value="C:plasma membrane"/>
    <property type="evidence" value="ECO:0007669"/>
    <property type="project" value="UniProtKB-SubCell"/>
</dbReference>
<dbReference type="PRINTS" id="PR01262">
    <property type="entry name" value="INNEXIN"/>
</dbReference>
<dbReference type="PROSITE" id="PS51013">
    <property type="entry name" value="PANNEXIN"/>
    <property type="match status" value="1"/>
</dbReference>
<evidence type="ECO:0000256" key="4">
    <source>
        <dbReference type="ARBA" id="ARBA00022692"/>
    </source>
</evidence>
<evidence type="ECO:0000313" key="11">
    <source>
        <dbReference type="EMBL" id="VDL92445.1"/>
    </source>
</evidence>
<sequence>MVGTEFIDYVSKFQLTGYAGVEDFADKFNFIFTVIIISVCTIVVTVKQYILKPISCYIATEVGGTNLLNYVENYCWVQGTLPISYSGKMPSTDSAWQEMESTKILYYQWVPFVLGLQCILFYLPRLIWQLLCHHSTGSDLEHIIKKAVEAVHAKEKDRSGVIDELATWVEHMIFQEQKRACIKTVASAVFSQRKEYDNAYDSTRMGPRHLFRRFSVPLFSRPRGNYIFFAYLSLKLLYLTNAVAQIFLMQAFLGFKSTTVPFGVQVLENIFKGQDWQVTLTFPRVGFCLVKMKQLGVTTNAVTAQCALPVNMLNEKIYIFLWWWILLAAVLTVFSLVSWLLRFCCTSREATYVLKYINFADELVPYDERDASDFALRFLRRDGIFVMRMIRINAGDVITAAVVNRLWQRYLSRTQQGLRDPMSNVLRPNLAWTAGLEPGGKTDDSAVRVGQDDWDDKLGKERLFVGNEPSAPLAGEKAPSRALV</sequence>
<evidence type="ECO:0000256" key="8">
    <source>
        <dbReference type="ARBA" id="ARBA00023303"/>
    </source>
</evidence>
<keyword evidence="8 9" id="KW-0407">Ion channel</keyword>
<keyword evidence="5 9" id="KW-1133">Transmembrane helix</keyword>
<protein>
    <recommendedName>
        <fullName evidence="9">Innexin</fullName>
    </recommendedName>
</protein>
<feature type="transmembrane region" description="Helical" evidence="9">
    <location>
        <begin position="28"/>
        <end position="46"/>
    </location>
</feature>
<dbReference type="Proteomes" id="UP000275846">
    <property type="component" value="Unassembled WGS sequence"/>
</dbReference>